<gene>
    <name evidence="2" type="ORF">ABH15_02765</name>
</gene>
<dbReference type="Proteomes" id="UP000290932">
    <property type="component" value="Unassembled WGS sequence"/>
</dbReference>
<evidence type="ECO:0000313" key="3">
    <source>
        <dbReference type="Proteomes" id="UP000290932"/>
    </source>
</evidence>
<comment type="caution">
    <text evidence="2">The sequence shown here is derived from an EMBL/GenBank/DDBJ whole genome shotgun (WGS) entry which is preliminary data.</text>
</comment>
<evidence type="ECO:0008006" key="4">
    <source>
        <dbReference type="Google" id="ProtNLM"/>
    </source>
</evidence>
<dbReference type="AlphaFoldDB" id="A0A498H242"/>
<reference evidence="2 3" key="1">
    <citation type="journal article" date="2015" name="Int. J. Syst. Evol. Microbiol.">
        <title>Methanoculleus taiwanensis sp. nov., a methanogen isolated from deep marine sediment at the deformation front area near Taiwan.</title>
        <authorList>
            <person name="Weng C.Y."/>
            <person name="Chen S.C."/>
            <person name="Lai M.C."/>
            <person name="Wu S.Y."/>
            <person name="Lin S."/>
            <person name="Yang T.F."/>
            <person name="Chen P.C."/>
        </authorList>
    </citation>
    <scope>NUCLEOTIDE SEQUENCE [LARGE SCALE GENOMIC DNA]</scope>
    <source>
        <strain evidence="2 3">CYW4</strain>
    </source>
</reference>
<keyword evidence="3" id="KW-1185">Reference proteome</keyword>
<evidence type="ECO:0000313" key="2">
    <source>
        <dbReference type="EMBL" id="RXE57069.1"/>
    </source>
</evidence>
<evidence type="ECO:0000256" key="1">
    <source>
        <dbReference type="ARBA" id="ARBA00007073"/>
    </source>
</evidence>
<dbReference type="RefSeq" id="WP_128692826.1">
    <property type="nucleotide sequence ID" value="NZ_LHQS01000001.1"/>
</dbReference>
<dbReference type="Pfam" id="PF09341">
    <property type="entry name" value="Pcc1"/>
    <property type="match status" value="1"/>
</dbReference>
<organism evidence="2 3">
    <name type="scientific">Methanoculleus taiwanensis</name>
    <dbReference type="NCBI Taxonomy" id="1550565"/>
    <lineage>
        <taxon>Archaea</taxon>
        <taxon>Methanobacteriati</taxon>
        <taxon>Methanobacteriota</taxon>
        <taxon>Stenosarchaea group</taxon>
        <taxon>Methanomicrobia</taxon>
        <taxon>Methanomicrobiales</taxon>
        <taxon>Methanomicrobiaceae</taxon>
        <taxon>Methanoculleus</taxon>
    </lineage>
</organism>
<dbReference type="EMBL" id="LHQS01000001">
    <property type="protein sequence ID" value="RXE57069.1"/>
    <property type="molecule type" value="Genomic_DNA"/>
</dbReference>
<sequence>MIRIEGTIVTAHEEAACVAAALRPDNLSLMRTSADGGAVRTDIAGTRLRSVIASVDDYLMNLAIAEDVCSYVSR</sequence>
<name>A0A498H242_9EURY</name>
<dbReference type="InterPro" id="IPR015419">
    <property type="entry name" value="CTAG/Pcc1"/>
</dbReference>
<accession>A0A498H242</accession>
<dbReference type="NCBIfam" id="NF011470">
    <property type="entry name" value="PRK14887.1"/>
    <property type="match status" value="1"/>
</dbReference>
<protein>
    <recommendedName>
        <fullName evidence="4">KEOPS complex Pcc1-like subunit</fullName>
    </recommendedName>
</protein>
<proteinExistence type="inferred from homology"/>
<dbReference type="OrthoDB" id="107316at2157"/>
<comment type="similarity">
    <text evidence="1">Belongs to the CTAG/PCC1 family.</text>
</comment>